<evidence type="ECO:0000313" key="2">
    <source>
        <dbReference type="Proteomes" id="UP000193778"/>
    </source>
</evidence>
<proteinExistence type="predicted"/>
<dbReference type="EMBL" id="FWFP01000007">
    <property type="protein sequence ID" value="SLN54796.1"/>
    <property type="molecule type" value="Genomic_DNA"/>
</dbReference>
<sequence length="59" mass="6483">MAHAEGSGKKTYLFVGSVSKAELTDGKLVLYGVDDEVSVFSDRPYRSAGVITRDHFFEV</sequence>
<evidence type="ECO:0000313" key="1">
    <source>
        <dbReference type="EMBL" id="SLN54796.1"/>
    </source>
</evidence>
<dbReference type="AlphaFoldDB" id="A0A1X6ZLT1"/>
<dbReference type="OrthoDB" id="424374at2"/>
<name>A0A1X6ZLT1_9RHOB</name>
<gene>
    <name evidence="1" type="ORF">RUM8411_02655</name>
</gene>
<protein>
    <submittedName>
        <fullName evidence="1">Uncharacterized protein</fullName>
    </submittedName>
</protein>
<dbReference type="Proteomes" id="UP000193778">
    <property type="component" value="Unassembled WGS sequence"/>
</dbReference>
<organism evidence="1 2">
    <name type="scientific">Ruegeria meonggei</name>
    <dbReference type="NCBI Taxonomy" id="1446476"/>
    <lineage>
        <taxon>Bacteria</taxon>
        <taxon>Pseudomonadati</taxon>
        <taxon>Pseudomonadota</taxon>
        <taxon>Alphaproteobacteria</taxon>
        <taxon>Rhodobacterales</taxon>
        <taxon>Roseobacteraceae</taxon>
        <taxon>Ruegeria</taxon>
    </lineage>
</organism>
<keyword evidence="2" id="KW-1185">Reference proteome</keyword>
<accession>A0A1X6ZLT1</accession>
<reference evidence="2" key="1">
    <citation type="submission" date="2017-03" db="EMBL/GenBank/DDBJ databases">
        <authorList>
            <person name="Rodrigo-Torres L."/>
            <person name="Arahal R.D."/>
            <person name="Lucena T."/>
        </authorList>
    </citation>
    <scope>NUCLEOTIDE SEQUENCE [LARGE SCALE GENOMIC DNA]</scope>
    <source>
        <strain evidence="2">CECT 8411</strain>
    </source>
</reference>
<dbReference type="RefSeq" id="WP_085823168.1">
    <property type="nucleotide sequence ID" value="NZ_FWFP01000007.1"/>
</dbReference>